<feature type="transmembrane region" description="Helical" evidence="10">
    <location>
        <begin position="6"/>
        <end position="26"/>
    </location>
</feature>
<dbReference type="InterPro" id="IPR036396">
    <property type="entry name" value="Cyt_P450_sf"/>
</dbReference>
<evidence type="ECO:0000256" key="9">
    <source>
        <dbReference type="RuleBase" id="RU000461"/>
    </source>
</evidence>
<protein>
    <recommendedName>
        <fullName evidence="13">Cytochrome P450</fullName>
    </recommendedName>
</protein>
<dbReference type="PROSITE" id="PS00086">
    <property type="entry name" value="CYTOCHROME_P450"/>
    <property type="match status" value="1"/>
</dbReference>
<dbReference type="GO" id="GO:0020037">
    <property type="term" value="F:heme binding"/>
    <property type="evidence" value="ECO:0007669"/>
    <property type="project" value="InterPro"/>
</dbReference>
<dbReference type="GO" id="GO:0005506">
    <property type="term" value="F:iron ion binding"/>
    <property type="evidence" value="ECO:0007669"/>
    <property type="project" value="InterPro"/>
</dbReference>
<keyword evidence="4 8" id="KW-0479">Metal-binding</keyword>
<evidence type="ECO:0000256" key="3">
    <source>
        <dbReference type="ARBA" id="ARBA00022617"/>
    </source>
</evidence>
<keyword evidence="5 9" id="KW-0560">Oxidoreductase</keyword>
<gene>
    <name evidence="11" type="ORF">TRUGW13939_04706</name>
</gene>
<dbReference type="InterPro" id="IPR050121">
    <property type="entry name" value="Cytochrome_P450_monoxygenase"/>
</dbReference>
<keyword evidence="6 8" id="KW-0408">Iron</keyword>
<dbReference type="GO" id="GO:0004497">
    <property type="term" value="F:monooxygenase activity"/>
    <property type="evidence" value="ECO:0007669"/>
    <property type="project" value="UniProtKB-KW"/>
</dbReference>
<name>A0A7H8QV32_TALRU</name>
<keyword evidence="10" id="KW-0472">Membrane</keyword>
<keyword evidence="10" id="KW-0812">Transmembrane</keyword>
<dbReference type="InterPro" id="IPR002401">
    <property type="entry name" value="Cyt_P450_E_grp-I"/>
</dbReference>
<evidence type="ECO:0000256" key="4">
    <source>
        <dbReference type="ARBA" id="ARBA00022723"/>
    </source>
</evidence>
<evidence type="ECO:0000256" key="6">
    <source>
        <dbReference type="ARBA" id="ARBA00023004"/>
    </source>
</evidence>
<evidence type="ECO:0000256" key="1">
    <source>
        <dbReference type="ARBA" id="ARBA00001971"/>
    </source>
</evidence>
<organism evidence="11 12">
    <name type="scientific">Talaromyces rugulosus</name>
    <name type="common">Penicillium rugulosum</name>
    <dbReference type="NCBI Taxonomy" id="121627"/>
    <lineage>
        <taxon>Eukaryota</taxon>
        <taxon>Fungi</taxon>
        <taxon>Dikarya</taxon>
        <taxon>Ascomycota</taxon>
        <taxon>Pezizomycotina</taxon>
        <taxon>Eurotiomycetes</taxon>
        <taxon>Eurotiomycetidae</taxon>
        <taxon>Eurotiales</taxon>
        <taxon>Trichocomaceae</taxon>
        <taxon>Talaromyces</taxon>
        <taxon>Talaromyces sect. Islandici</taxon>
    </lineage>
</organism>
<dbReference type="Proteomes" id="UP000509510">
    <property type="component" value="Chromosome II"/>
</dbReference>
<evidence type="ECO:0000256" key="5">
    <source>
        <dbReference type="ARBA" id="ARBA00023002"/>
    </source>
</evidence>
<dbReference type="EMBL" id="CP055899">
    <property type="protein sequence ID" value="QKX57588.1"/>
    <property type="molecule type" value="Genomic_DNA"/>
</dbReference>
<keyword evidence="10" id="KW-1133">Transmembrane helix</keyword>
<keyword evidence="3 8" id="KW-0349">Heme</keyword>
<dbReference type="KEGG" id="trg:TRUGW13939_04706"/>
<comment type="cofactor">
    <cofactor evidence="1 8">
        <name>heme</name>
        <dbReference type="ChEBI" id="CHEBI:30413"/>
    </cofactor>
</comment>
<dbReference type="OrthoDB" id="3945418at2759"/>
<dbReference type="RefSeq" id="XP_035343766.1">
    <property type="nucleotide sequence ID" value="XM_035487873.1"/>
</dbReference>
<dbReference type="CDD" id="cd11062">
    <property type="entry name" value="CYP58-like"/>
    <property type="match status" value="1"/>
</dbReference>
<evidence type="ECO:0000313" key="12">
    <source>
        <dbReference type="Proteomes" id="UP000509510"/>
    </source>
</evidence>
<accession>A0A7H8QV32</accession>
<evidence type="ECO:0008006" key="13">
    <source>
        <dbReference type="Google" id="ProtNLM"/>
    </source>
</evidence>
<dbReference type="SUPFAM" id="SSF48264">
    <property type="entry name" value="Cytochrome P450"/>
    <property type="match status" value="1"/>
</dbReference>
<evidence type="ECO:0000256" key="2">
    <source>
        <dbReference type="ARBA" id="ARBA00010617"/>
    </source>
</evidence>
<evidence type="ECO:0000256" key="7">
    <source>
        <dbReference type="ARBA" id="ARBA00023033"/>
    </source>
</evidence>
<dbReference type="GeneID" id="55992206"/>
<dbReference type="InterPro" id="IPR017972">
    <property type="entry name" value="Cyt_P450_CS"/>
</dbReference>
<dbReference type="AlphaFoldDB" id="A0A7H8QV32"/>
<dbReference type="PANTHER" id="PTHR24305:SF157">
    <property type="entry name" value="N-ACETYLTRYPTOPHAN 6-HYDROXYLASE IVOC-RELATED"/>
    <property type="match status" value="1"/>
</dbReference>
<dbReference type="Pfam" id="PF00067">
    <property type="entry name" value="p450"/>
    <property type="match status" value="1"/>
</dbReference>
<feature type="binding site" description="axial binding residue" evidence="8">
    <location>
        <position position="437"/>
    </location>
    <ligand>
        <name>heme</name>
        <dbReference type="ChEBI" id="CHEBI:30413"/>
    </ligand>
    <ligandPart>
        <name>Fe</name>
        <dbReference type="ChEBI" id="CHEBI:18248"/>
    </ligandPart>
</feature>
<proteinExistence type="inferred from homology"/>
<sequence length="496" mass="56259">MVSTIALVGAATGLYVAYLVVSRLILSPLAKFPGPKLAALSNWYEFYYDVILQGRFTAHLQRLHKRYGPIIRITPTELHVDDPDFFEALYARDGRRNKYAYFSGRFGYASDSFSTIEHELHQLRRKPLSPFFSAKRIVDFQPVIRAKVDKLSQTLADYASDGRVLPLSRAFMALTTDVITEYAFAKSYDQLDSPDFQDTLHEALVAIYTTGHFALHFPIVFPILDSLPDWLVIKMEPRLLPVVGLRKDLGRRVGEIRSGLNNRYAKVDHPTIFHELLNSDLPEEEKSDARLGDEAQLIIAAGLITTSWALSVAGFHVINNSAIASKLRQELQNAGADILNADWHALEKIPYLHGCVREGIRLAHGVVTRNPRLLPDTELTYGEWVIPRNTPVSSTSVDILMNEDIFPSPREFKPERWINNTNLDRYFVPFGKGSRMCMGLNLAQAELYIAIATIFSRFDFELYNTDISDVEMEHAYLVPYAKWESKGVRAKVKSNF</sequence>
<dbReference type="PRINTS" id="PR00463">
    <property type="entry name" value="EP450I"/>
</dbReference>
<keyword evidence="12" id="KW-1185">Reference proteome</keyword>
<keyword evidence="7 9" id="KW-0503">Monooxygenase</keyword>
<dbReference type="InterPro" id="IPR001128">
    <property type="entry name" value="Cyt_P450"/>
</dbReference>
<dbReference type="PANTHER" id="PTHR24305">
    <property type="entry name" value="CYTOCHROME P450"/>
    <property type="match status" value="1"/>
</dbReference>
<dbReference type="GO" id="GO:0016705">
    <property type="term" value="F:oxidoreductase activity, acting on paired donors, with incorporation or reduction of molecular oxygen"/>
    <property type="evidence" value="ECO:0007669"/>
    <property type="project" value="InterPro"/>
</dbReference>
<evidence type="ECO:0000313" key="11">
    <source>
        <dbReference type="EMBL" id="QKX57588.1"/>
    </source>
</evidence>
<dbReference type="Gene3D" id="1.10.630.10">
    <property type="entry name" value="Cytochrome P450"/>
    <property type="match status" value="1"/>
</dbReference>
<evidence type="ECO:0000256" key="8">
    <source>
        <dbReference type="PIRSR" id="PIRSR602401-1"/>
    </source>
</evidence>
<comment type="similarity">
    <text evidence="2 9">Belongs to the cytochrome P450 family.</text>
</comment>
<reference evidence="12" key="1">
    <citation type="submission" date="2020-06" db="EMBL/GenBank/DDBJ databases">
        <title>A chromosome-scale genome assembly of Talaromyces rugulosus W13939.</title>
        <authorList>
            <person name="Wang B."/>
            <person name="Guo L."/>
            <person name="Ye K."/>
            <person name="Wang L."/>
        </authorList>
    </citation>
    <scope>NUCLEOTIDE SEQUENCE [LARGE SCALE GENOMIC DNA]</scope>
    <source>
        <strain evidence="12">W13939</strain>
    </source>
</reference>
<evidence type="ECO:0000256" key="10">
    <source>
        <dbReference type="SAM" id="Phobius"/>
    </source>
</evidence>